<dbReference type="Proteomes" id="UP000597341">
    <property type="component" value="Unassembled WGS sequence"/>
</dbReference>
<gene>
    <name evidence="2" type="primary">phaD</name>
    <name evidence="2" type="ORF">GCM10011376_26400</name>
</gene>
<evidence type="ECO:0000259" key="1">
    <source>
        <dbReference type="Pfam" id="PF00561"/>
    </source>
</evidence>
<dbReference type="Pfam" id="PF00561">
    <property type="entry name" value="Abhydrolase_1"/>
    <property type="match status" value="1"/>
</dbReference>
<comment type="caution">
    <text evidence="2">The sequence shown here is derived from an EMBL/GenBank/DDBJ whole genome shotgun (WGS) entry which is preliminary data.</text>
</comment>
<evidence type="ECO:0000313" key="2">
    <source>
        <dbReference type="EMBL" id="GHE18030.1"/>
    </source>
</evidence>
<name>A0ABQ3HQ89_9ACTN</name>
<dbReference type="Gene3D" id="3.40.50.1820">
    <property type="entry name" value="alpha/beta hydrolase"/>
    <property type="match status" value="1"/>
</dbReference>
<dbReference type="InterPro" id="IPR000073">
    <property type="entry name" value="AB_hydrolase_1"/>
</dbReference>
<feature type="domain" description="AB hydrolase-1" evidence="1">
    <location>
        <begin position="74"/>
        <end position="249"/>
    </location>
</feature>
<dbReference type="PANTHER" id="PTHR43433:SF5">
    <property type="entry name" value="AB HYDROLASE-1 DOMAIN-CONTAINING PROTEIN"/>
    <property type="match status" value="1"/>
</dbReference>
<dbReference type="InterPro" id="IPR050471">
    <property type="entry name" value="AB_hydrolase"/>
</dbReference>
<dbReference type="PRINTS" id="PR00111">
    <property type="entry name" value="ABHYDROLASE"/>
</dbReference>
<proteinExistence type="predicted"/>
<reference evidence="3" key="1">
    <citation type="journal article" date="2019" name="Int. J. Syst. Evol. Microbiol.">
        <title>The Global Catalogue of Microorganisms (GCM) 10K type strain sequencing project: providing services to taxonomists for standard genome sequencing and annotation.</title>
        <authorList>
            <consortium name="The Broad Institute Genomics Platform"/>
            <consortium name="The Broad Institute Genome Sequencing Center for Infectious Disease"/>
            <person name="Wu L."/>
            <person name="Ma J."/>
        </authorList>
    </citation>
    <scope>NUCLEOTIDE SEQUENCE [LARGE SCALE GENOMIC DNA]</scope>
    <source>
        <strain evidence="3">CGMCC 1.12791</strain>
    </source>
</reference>
<sequence length="266" mass="29556">MQDVNGRADEVREITVSGRVVKVSVQTARGSVPVLMCHGVGLDQARWGEFRELIPRTTIAFDVEPEHLGRWPSIPTYARFVSRVMDELGVRRFDVVGLSWGGITAQQLALTHPRRVRRVVLAGTSPGFLALPVAPATVASFWRPDRSEANRDTLVRRVYGGDFVARPELLSRLGLVRKVDAGAYRRQLLALLGWTSVPFLPLLGQPTLIMHGDDDPVFSVHNARLMHALTPRSTLEVIPRGGHMFVLSRPESTARRVTDFLEAGDR</sequence>
<dbReference type="EMBL" id="BNAD01000007">
    <property type="protein sequence ID" value="GHE18030.1"/>
    <property type="molecule type" value="Genomic_DNA"/>
</dbReference>
<protein>
    <submittedName>
        <fullName evidence="2">Poly(3-hydroxyalkanoic acid) depolymerase</fullName>
    </submittedName>
</protein>
<keyword evidence="3" id="KW-1185">Reference proteome</keyword>
<dbReference type="InterPro" id="IPR029058">
    <property type="entry name" value="AB_hydrolase_fold"/>
</dbReference>
<organism evidence="2 3">
    <name type="scientific">Nocardioides flavus</name>
    <name type="common">ex Wang et al. 2016</name>
    <dbReference type="NCBI Taxonomy" id="2058780"/>
    <lineage>
        <taxon>Bacteria</taxon>
        <taxon>Bacillati</taxon>
        <taxon>Actinomycetota</taxon>
        <taxon>Actinomycetes</taxon>
        <taxon>Propionibacteriales</taxon>
        <taxon>Nocardioidaceae</taxon>
        <taxon>Nocardioides</taxon>
    </lineage>
</organism>
<accession>A0ABQ3HQ89</accession>
<dbReference type="PANTHER" id="PTHR43433">
    <property type="entry name" value="HYDROLASE, ALPHA/BETA FOLD FAMILY PROTEIN"/>
    <property type="match status" value="1"/>
</dbReference>
<dbReference type="SUPFAM" id="SSF53474">
    <property type="entry name" value="alpha/beta-Hydrolases"/>
    <property type="match status" value="1"/>
</dbReference>
<evidence type="ECO:0000313" key="3">
    <source>
        <dbReference type="Proteomes" id="UP000597341"/>
    </source>
</evidence>